<dbReference type="InParanoid" id="A0A0C9ZV68"/>
<keyword evidence="1" id="KW-0175">Coiled coil</keyword>
<dbReference type="AlphaFoldDB" id="A0A0C9ZV68"/>
<reference evidence="2 3" key="1">
    <citation type="submission" date="2014-04" db="EMBL/GenBank/DDBJ databases">
        <authorList>
            <consortium name="DOE Joint Genome Institute"/>
            <person name="Kuo A."/>
            <person name="Ruytinx J."/>
            <person name="Rineau F."/>
            <person name="Colpaert J."/>
            <person name="Kohler A."/>
            <person name="Nagy L.G."/>
            <person name="Floudas D."/>
            <person name="Copeland A."/>
            <person name="Barry K.W."/>
            <person name="Cichocki N."/>
            <person name="Veneault-Fourrey C."/>
            <person name="LaButti K."/>
            <person name="Lindquist E.A."/>
            <person name="Lipzen A."/>
            <person name="Lundell T."/>
            <person name="Morin E."/>
            <person name="Murat C."/>
            <person name="Sun H."/>
            <person name="Tunlid A."/>
            <person name="Henrissat B."/>
            <person name="Grigoriev I.V."/>
            <person name="Hibbett D.S."/>
            <person name="Martin F."/>
            <person name="Nordberg H.P."/>
            <person name="Cantor M.N."/>
            <person name="Hua S.X."/>
        </authorList>
    </citation>
    <scope>NUCLEOTIDE SEQUENCE [LARGE SCALE GENOMIC DNA]</scope>
    <source>
        <strain evidence="2 3">UH-Slu-Lm8-n1</strain>
    </source>
</reference>
<reference evidence="3" key="2">
    <citation type="submission" date="2015-01" db="EMBL/GenBank/DDBJ databases">
        <title>Evolutionary Origins and Diversification of the Mycorrhizal Mutualists.</title>
        <authorList>
            <consortium name="DOE Joint Genome Institute"/>
            <consortium name="Mycorrhizal Genomics Consortium"/>
            <person name="Kohler A."/>
            <person name="Kuo A."/>
            <person name="Nagy L.G."/>
            <person name="Floudas D."/>
            <person name="Copeland A."/>
            <person name="Barry K.W."/>
            <person name="Cichocki N."/>
            <person name="Veneault-Fourrey C."/>
            <person name="LaButti K."/>
            <person name="Lindquist E.A."/>
            <person name="Lipzen A."/>
            <person name="Lundell T."/>
            <person name="Morin E."/>
            <person name="Murat C."/>
            <person name="Riley R."/>
            <person name="Ohm R."/>
            <person name="Sun H."/>
            <person name="Tunlid A."/>
            <person name="Henrissat B."/>
            <person name="Grigoriev I.V."/>
            <person name="Hibbett D.S."/>
            <person name="Martin F."/>
        </authorList>
    </citation>
    <scope>NUCLEOTIDE SEQUENCE [LARGE SCALE GENOMIC DNA]</scope>
    <source>
        <strain evidence="3">UH-Slu-Lm8-n1</strain>
    </source>
</reference>
<keyword evidence="3" id="KW-1185">Reference proteome</keyword>
<feature type="non-terminal residue" evidence="2">
    <location>
        <position position="693"/>
    </location>
</feature>
<sequence length="693" mass="79576">SLIYHGYLGCSPLHPTIAVSLRTLAVYRQSHRTCPRFSIQAQCKSLCHLHNIPYRPYFNTQFSDAYDIYLEILHRVDCIIKAALKYNTPNWRLLNSCPCCFYKLEGEHPLAFEWLATIDGNNSLKRWSSSIYGTSPRHDSRTYRSDYWLSRAEVDKFKNGAQTQMVRLTYNDDWEDVVPSASASASFHCVDRWRNAGPEQRKRMFSIFDESGIFIAACRHRIILLACDMVQSGELAKYPLAIINRLLDVYGQNGGVAYDIGCAFSKTLNNSSLGPGARALNLRMMVGAFHGHAHNRRCQIDWHPLYIDGTGHTEGEGCEHIFSSSNELARGTRHASPFHRHQAIEQHFSFWDEDKYSALSTFLRNHYREAQMAIQTLTAELTALKGVLNLSDTDFLHFHEQERSYLDGLKELPLKDQVSIRAEWNLAREAANRSLVEIHVGSFADMHVALNQARVRVDGSYSRLQNAEAMASHLEVQLGIDKRWEIGSDQYNHFRQETSLLNYRMALDNLERLVVMRLFELSKLSLSGTGYKLRQQISKALQRRSEAIRNALSRYNTQAGALIPPRPQLTWKDIVEYSFLGEFDLLRQSRSDIRTLDWTKPAHREATVKYFKIQRAREEIERLNVEIRRLRTAIHDEELMVNATIDVLLASNQPVGLELQRQWQTRAAINAVHLFRLDQIASQPNFSGTRGIG</sequence>
<evidence type="ECO:0000313" key="2">
    <source>
        <dbReference type="EMBL" id="KIK33301.1"/>
    </source>
</evidence>
<dbReference type="Proteomes" id="UP000054485">
    <property type="component" value="Unassembled WGS sequence"/>
</dbReference>
<dbReference type="PANTHER" id="PTHR33096">
    <property type="entry name" value="CXC2 DOMAIN-CONTAINING PROTEIN"/>
    <property type="match status" value="1"/>
</dbReference>
<proteinExistence type="predicted"/>
<feature type="non-terminal residue" evidence="2">
    <location>
        <position position="1"/>
    </location>
</feature>
<feature type="coiled-coil region" evidence="1">
    <location>
        <begin position="613"/>
        <end position="640"/>
    </location>
</feature>
<dbReference type="PANTHER" id="PTHR33096:SF1">
    <property type="entry name" value="CXC1-LIKE CYSTEINE CLUSTER ASSOCIATED WITH KDZ TRANSPOSASES DOMAIN-CONTAINING PROTEIN"/>
    <property type="match status" value="1"/>
</dbReference>
<dbReference type="OrthoDB" id="2505969at2759"/>
<evidence type="ECO:0000256" key="1">
    <source>
        <dbReference type="SAM" id="Coils"/>
    </source>
</evidence>
<dbReference type="Pfam" id="PF18758">
    <property type="entry name" value="KDZ"/>
    <property type="match status" value="1"/>
</dbReference>
<gene>
    <name evidence="2" type="ORF">CY34DRAFT_33002</name>
</gene>
<accession>A0A0C9ZV68</accession>
<dbReference type="HOGENOM" id="CLU_013084_2_1_1"/>
<protein>
    <recommendedName>
        <fullName evidence="4">CxC1-like cysteine cluster associated with KDZ transposases domain-containing protein</fullName>
    </recommendedName>
</protein>
<dbReference type="EMBL" id="KN835974">
    <property type="protein sequence ID" value="KIK33301.1"/>
    <property type="molecule type" value="Genomic_DNA"/>
</dbReference>
<evidence type="ECO:0008006" key="4">
    <source>
        <dbReference type="Google" id="ProtNLM"/>
    </source>
</evidence>
<evidence type="ECO:0000313" key="3">
    <source>
        <dbReference type="Proteomes" id="UP000054485"/>
    </source>
</evidence>
<name>A0A0C9ZV68_9AGAM</name>
<organism evidence="2 3">
    <name type="scientific">Suillus luteus UH-Slu-Lm8-n1</name>
    <dbReference type="NCBI Taxonomy" id="930992"/>
    <lineage>
        <taxon>Eukaryota</taxon>
        <taxon>Fungi</taxon>
        <taxon>Dikarya</taxon>
        <taxon>Basidiomycota</taxon>
        <taxon>Agaricomycotina</taxon>
        <taxon>Agaricomycetes</taxon>
        <taxon>Agaricomycetidae</taxon>
        <taxon>Boletales</taxon>
        <taxon>Suillineae</taxon>
        <taxon>Suillaceae</taxon>
        <taxon>Suillus</taxon>
    </lineage>
</organism>
<dbReference type="InterPro" id="IPR040521">
    <property type="entry name" value="KDZ"/>
</dbReference>